<protein>
    <recommendedName>
        <fullName evidence="3">PH domain-containing protein</fullName>
    </recommendedName>
</protein>
<dbReference type="Proteomes" id="UP000236754">
    <property type="component" value="Unassembled WGS sequence"/>
</dbReference>
<organism evidence="1 2">
    <name type="scientific">Actinacidiphila yanglinensis</name>
    <dbReference type="NCBI Taxonomy" id="310779"/>
    <lineage>
        <taxon>Bacteria</taxon>
        <taxon>Bacillati</taxon>
        <taxon>Actinomycetota</taxon>
        <taxon>Actinomycetes</taxon>
        <taxon>Kitasatosporales</taxon>
        <taxon>Streptomycetaceae</taxon>
        <taxon>Actinacidiphila</taxon>
    </lineage>
</organism>
<dbReference type="EMBL" id="FNVU01000013">
    <property type="protein sequence ID" value="SEG82171.1"/>
    <property type="molecule type" value="Genomic_DNA"/>
</dbReference>
<gene>
    <name evidence="1" type="ORF">SAMN05216223_11399</name>
</gene>
<dbReference type="OrthoDB" id="582148at2"/>
<evidence type="ECO:0008006" key="3">
    <source>
        <dbReference type="Google" id="ProtNLM"/>
    </source>
</evidence>
<keyword evidence="2" id="KW-1185">Reference proteome</keyword>
<evidence type="ECO:0000313" key="2">
    <source>
        <dbReference type="Proteomes" id="UP000236754"/>
    </source>
</evidence>
<sequence length="118" mass="13276">MDTQDSYRDRWIRCTPDGIRIRGYYFPWGGKTVRYADIRAVQRVRMGLMSGQGRIWGTANPTVWASLDPGRTRKTEGLLLDVGKRVRPFITPDDPAAVAAVIRDHSGPEATDGDRVLM</sequence>
<reference evidence="1 2" key="1">
    <citation type="submission" date="2016-10" db="EMBL/GenBank/DDBJ databases">
        <authorList>
            <person name="de Groot N.N."/>
        </authorList>
    </citation>
    <scope>NUCLEOTIDE SEQUENCE [LARGE SCALE GENOMIC DNA]</scope>
    <source>
        <strain evidence="1 2">CGMCC 4.2023</strain>
    </source>
</reference>
<dbReference type="RefSeq" id="WP_103888606.1">
    <property type="nucleotide sequence ID" value="NZ_FNVU01000013.1"/>
</dbReference>
<dbReference type="AlphaFoldDB" id="A0A1H6D9V2"/>
<name>A0A1H6D9V2_9ACTN</name>
<proteinExistence type="predicted"/>
<evidence type="ECO:0000313" key="1">
    <source>
        <dbReference type="EMBL" id="SEG82171.1"/>
    </source>
</evidence>
<accession>A0A1H6D9V2</accession>